<reference evidence="1" key="1">
    <citation type="submission" date="2023-10" db="EMBL/GenBank/DDBJ databases">
        <authorList>
            <person name="Guldener U."/>
        </authorList>
    </citation>
    <scope>NUCLEOTIDE SEQUENCE</scope>
    <source>
        <strain evidence="1">Mp4</strain>
    </source>
</reference>
<comment type="caution">
    <text evidence="1">The sequence shown here is derived from an EMBL/GenBank/DDBJ whole genome shotgun (WGS) entry which is preliminary data.</text>
</comment>
<dbReference type="EMBL" id="OAPG01000012">
    <property type="protein sequence ID" value="SNX85919.1"/>
    <property type="molecule type" value="Genomic_DNA"/>
</dbReference>
<evidence type="ECO:0000313" key="2">
    <source>
        <dbReference type="Proteomes" id="UP001294444"/>
    </source>
</evidence>
<accession>A0AAJ5C6X3</accession>
<dbReference type="Proteomes" id="UP001294444">
    <property type="component" value="Unassembled WGS sequence"/>
</dbReference>
<name>A0AAJ5C6X3_9BASI</name>
<proteinExistence type="predicted"/>
<organism evidence="1 2">
    <name type="scientific">Melanopsichium pennsylvanicum</name>
    <dbReference type="NCBI Taxonomy" id="63383"/>
    <lineage>
        <taxon>Eukaryota</taxon>
        <taxon>Fungi</taxon>
        <taxon>Dikarya</taxon>
        <taxon>Basidiomycota</taxon>
        <taxon>Ustilaginomycotina</taxon>
        <taxon>Ustilaginomycetes</taxon>
        <taxon>Ustilaginales</taxon>
        <taxon>Ustilaginaceae</taxon>
        <taxon>Melanopsichium</taxon>
    </lineage>
</organism>
<dbReference type="AlphaFoldDB" id="A0AAJ5C6X3"/>
<evidence type="ECO:0000313" key="1">
    <source>
        <dbReference type="EMBL" id="SNX85919.1"/>
    </source>
</evidence>
<sequence length="143" mass="16429">MHAQYNVSLISKTERRLTFFWKSLQPSEEHRFLPVADSRYRKQNVARGAADEAYPFCYPSTTMHIATQGGCSVALKAVSHSEEVVRTQSRKNITQCLIRAWLRGSRRPDGQLSSQREVFDRAKNIAVMIEMFPSHKATTRKLE</sequence>
<protein>
    <submittedName>
        <fullName evidence="1">Uncharacterized protein</fullName>
    </submittedName>
</protein>
<keyword evidence="2" id="KW-1185">Reference proteome</keyword>
<gene>
    <name evidence="1" type="ORF">MEPE_04628</name>
</gene>